<accession>A0A9P9ESR7</accession>
<dbReference type="AlphaFoldDB" id="A0A9P9ESR7"/>
<evidence type="ECO:0000313" key="1">
    <source>
        <dbReference type="EMBL" id="KAH7142836.1"/>
    </source>
</evidence>
<proteinExistence type="predicted"/>
<gene>
    <name evidence="1" type="ORF">B0J13DRAFT_623432</name>
</gene>
<dbReference type="OrthoDB" id="4581360at2759"/>
<dbReference type="EMBL" id="JAGMUU010000011">
    <property type="protein sequence ID" value="KAH7142836.1"/>
    <property type="molecule type" value="Genomic_DNA"/>
</dbReference>
<name>A0A9P9ESR7_9HYPO</name>
<comment type="caution">
    <text evidence="1">The sequence shown here is derived from an EMBL/GenBank/DDBJ whole genome shotgun (WGS) entry which is preliminary data.</text>
</comment>
<dbReference type="Proteomes" id="UP000717696">
    <property type="component" value="Unassembled WGS sequence"/>
</dbReference>
<reference evidence="1" key="1">
    <citation type="journal article" date="2021" name="Nat. Commun.">
        <title>Genetic determinants of endophytism in the Arabidopsis root mycobiome.</title>
        <authorList>
            <person name="Mesny F."/>
            <person name="Miyauchi S."/>
            <person name="Thiergart T."/>
            <person name="Pickel B."/>
            <person name="Atanasova L."/>
            <person name="Karlsson M."/>
            <person name="Huettel B."/>
            <person name="Barry K.W."/>
            <person name="Haridas S."/>
            <person name="Chen C."/>
            <person name="Bauer D."/>
            <person name="Andreopoulos W."/>
            <person name="Pangilinan J."/>
            <person name="LaButti K."/>
            <person name="Riley R."/>
            <person name="Lipzen A."/>
            <person name="Clum A."/>
            <person name="Drula E."/>
            <person name="Henrissat B."/>
            <person name="Kohler A."/>
            <person name="Grigoriev I.V."/>
            <person name="Martin F.M."/>
            <person name="Hacquard S."/>
        </authorList>
    </citation>
    <scope>NUCLEOTIDE SEQUENCE</scope>
    <source>
        <strain evidence="1">MPI-CAGE-AT-0021</strain>
    </source>
</reference>
<keyword evidence="2" id="KW-1185">Reference proteome</keyword>
<sequence>MPYTGKSTSNEEITLRIEVSLPPTQYKNVFPSELDICWLLCAQESINAPRTGTLASRADAELAADLLAAGTVSKMPP</sequence>
<protein>
    <submittedName>
        <fullName evidence="1">Uncharacterized protein</fullName>
    </submittedName>
</protein>
<organism evidence="1 2">
    <name type="scientific">Dactylonectria estremocensis</name>
    <dbReference type="NCBI Taxonomy" id="1079267"/>
    <lineage>
        <taxon>Eukaryota</taxon>
        <taxon>Fungi</taxon>
        <taxon>Dikarya</taxon>
        <taxon>Ascomycota</taxon>
        <taxon>Pezizomycotina</taxon>
        <taxon>Sordariomycetes</taxon>
        <taxon>Hypocreomycetidae</taxon>
        <taxon>Hypocreales</taxon>
        <taxon>Nectriaceae</taxon>
        <taxon>Dactylonectria</taxon>
    </lineage>
</organism>
<evidence type="ECO:0000313" key="2">
    <source>
        <dbReference type="Proteomes" id="UP000717696"/>
    </source>
</evidence>